<evidence type="ECO:0000313" key="2">
    <source>
        <dbReference type="EMBL" id="HDR51876.1"/>
    </source>
</evidence>
<proteinExistence type="predicted"/>
<keyword evidence="1" id="KW-0472">Membrane</keyword>
<feature type="non-terminal residue" evidence="2">
    <location>
        <position position="230"/>
    </location>
</feature>
<comment type="caution">
    <text evidence="2">The sequence shown here is derived from an EMBL/GenBank/DDBJ whole genome shotgun (WGS) entry which is preliminary data.</text>
</comment>
<dbReference type="EMBL" id="DSDK01000519">
    <property type="protein sequence ID" value="HDR51876.1"/>
    <property type="molecule type" value="Genomic_DNA"/>
</dbReference>
<keyword evidence="1" id="KW-1133">Transmembrane helix</keyword>
<organism evidence="2">
    <name type="scientific">Mariniphaga anaerophila</name>
    <dbReference type="NCBI Taxonomy" id="1484053"/>
    <lineage>
        <taxon>Bacteria</taxon>
        <taxon>Pseudomonadati</taxon>
        <taxon>Bacteroidota</taxon>
        <taxon>Bacteroidia</taxon>
        <taxon>Marinilabiliales</taxon>
        <taxon>Prolixibacteraceae</taxon>
        <taxon>Mariniphaga</taxon>
    </lineage>
</organism>
<accession>A0A831PRD7</accession>
<dbReference type="Proteomes" id="UP000886047">
    <property type="component" value="Unassembled WGS sequence"/>
</dbReference>
<keyword evidence="1" id="KW-0812">Transmembrane</keyword>
<name>A0A831PRD7_9BACT</name>
<feature type="transmembrane region" description="Helical" evidence="1">
    <location>
        <begin position="21"/>
        <end position="41"/>
    </location>
</feature>
<feature type="transmembrane region" description="Helical" evidence="1">
    <location>
        <begin position="154"/>
        <end position="187"/>
    </location>
</feature>
<sequence>MIRALLKIRLKQIYRGIIGIGLIRFIFLVGLVGFLGFALYVKSTDKLTAQYLSAGFILLIMFVHFKRGDKLFLKSHFSNYKTLMLAEYIILSIPVLCCFLIHKQWVAISQLTGLLIIINIDLKARNSNLNTKLQELIPYDAFEWKAGIRKHFFIIVPVWIITALTSFFIGSVPIAIFILGITILSFFEQCEPYQTLISYELGATKLLWLKIKRSLQLFSIIVIPLLLLFT</sequence>
<reference evidence="2" key="1">
    <citation type="journal article" date="2020" name="mSystems">
        <title>Genome- and Community-Level Interaction Insights into Carbon Utilization and Element Cycling Functions of Hydrothermarchaeota in Hydrothermal Sediment.</title>
        <authorList>
            <person name="Zhou Z."/>
            <person name="Liu Y."/>
            <person name="Xu W."/>
            <person name="Pan J."/>
            <person name="Luo Z.H."/>
            <person name="Li M."/>
        </authorList>
    </citation>
    <scope>NUCLEOTIDE SEQUENCE [LARGE SCALE GENOMIC DNA]</scope>
    <source>
        <strain evidence="2">SpSt-1217</strain>
    </source>
</reference>
<feature type="transmembrane region" description="Helical" evidence="1">
    <location>
        <begin position="47"/>
        <end position="65"/>
    </location>
</feature>
<dbReference type="AlphaFoldDB" id="A0A831PRD7"/>
<evidence type="ECO:0000256" key="1">
    <source>
        <dbReference type="SAM" id="Phobius"/>
    </source>
</evidence>
<feature type="transmembrane region" description="Helical" evidence="1">
    <location>
        <begin position="85"/>
        <end position="102"/>
    </location>
</feature>
<gene>
    <name evidence="2" type="ORF">ENN90_09725</name>
</gene>
<protein>
    <submittedName>
        <fullName evidence="2">Uncharacterized protein</fullName>
    </submittedName>
</protein>